<keyword evidence="1" id="KW-1185">Reference proteome</keyword>
<evidence type="ECO:0000313" key="1">
    <source>
        <dbReference type="Proteomes" id="UP000035680"/>
    </source>
</evidence>
<accession>A0A0K0EY43</accession>
<dbReference type="AlphaFoldDB" id="A0A0K0EY43"/>
<dbReference type="WBParaSite" id="SVE_0145000.1">
    <property type="protein sequence ID" value="SVE_0145000.1"/>
    <property type="gene ID" value="SVE_0145000"/>
</dbReference>
<proteinExistence type="predicted"/>
<reference evidence="2" key="2">
    <citation type="submission" date="2015-08" db="UniProtKB">
        <authorList>
            <consortium name="WormBaseParasite"/>
        </authorList>
    </citation>
    <scope>IDENTIFICATION</scope>
</reference>
<dbReference type="Proteomes" id="UP000035680">
    <property type="component" value="Unassembled WGS sequence"/>
</dbReference>
<name>A0A0K0EY43_STRVS</name>
<reference evidence="1" key="1">
    <citation type="submission" date="2014-07" db="EMBL/GenBank/DDBJ databases">
        <authorList>
            <person name="Martin A.A"/>
            <person name="De Silva N."/>
        </authorList>
    </citation>
    <scope>NUCLEOTIDE SEQUENCE</scope>
</reference>
<protein>
    <submittedName>
        <fullName evidence="2">Uncharacterized protein</fullName>
    </submittedName>
</protein>
<evidence type="ECO:0000313" key="2">
    <source>
        <dbReference type="WBParaSite" id="SVE_0145000.1"/>
    </source>
</evidence>
<sequence>MSFFTQNFQRKNVLLFHCFIFLKPLLKCFFFQENVIHCRALREKAARNANNKKVVPVVNCGSSGVNCQITGHTNVKYKSSPQSPMASATGILASKTYGQSSPNLRYTSQKDVSILAAKEKSEKVDKVTENEPYIYYKKKQPKFDNELAPIWKYGGPLSTLLPPAMPEASSSFNAHSGLNICKTSNDGQSFTTADDYFFFTVDERNKYIPIPSKQHYGFGTSPTFNTGSYYSDDDKYSSDAQKSLNTSEENIVNLPNILDTTDDLQFFMEL</sequence>
<organism evidence="1 2">
    <name type="scientific">Strongyloides venezuelensis</name>
    <name type="common">Threadworm</name>
    <dbReference type="NCBI Taxonomy" id="75913"/>
    <lineage>
        <taxon>Eukaryota</taxon>
        <taxon>Metazoa</taxon>
        <taxon>Ecdysozoa</taxon>
        <taxon>Nematoda</taxon>
        <taxon>Chromadorea</taxon>
        <taxon>Rhabditida</taxon>
        <taxon>Tylenchina</taxon>
        <taxon>Panagrolaimomorpha</taxon>
        <taxon>Strongyloidoidea</taxon>
        <taxon>Strongyloididae</taxon>
        <taxon>Strongyloides</taxon>
    </lineage>
</organism>